<protein>
    <submittedName>
        <fullName evidence="1">Uncharacterized protein</fullName>
    </submittedName>
</protein>
<dbReference type="OrthoDB" id="1550925at2"/>
<dbReference type="eggNOG" id="ENOG5034906">
    <property type="taxonomic scope" value="Bacteria"/>
</dbReference>
<dbReference type="RefSeq" id="WP_074759236.1">
    <property type="nucleotide sequence ID" value="NZ_FOGJ01000059.1"/>
</dbReference>
<reference evidence="1 2" key="1">
    <citation type="submission" date="2016-10" db="EMBL/GenBank/DDBJ databases">
        <authorList>
            <person name="de Groot N.N."/>
        </authorList>
    </citation>
    <scope>NUCLEOTIDE SEQUENCE [LARGE SCALE GENOMIC DNA]</scope>
    <source>
        <strain evidence="1 2">AR40</strain>
    </source>
</reference>
<evidence type="ECO:0000313" key="2">
    <source>
        <dbReference type="Proteomes" id="UP000182584"/>
    </source>
</evidence>
<dbReference type="Proteomes" id="UP000182584">
    <property type="component" value="Unassembled WGS sequence"/>
</dbReference>
<evidence type="ECO:0000313" key="1">
    <source>
        <dbReference type="EMBL" id="SES44032.1"/>
    </source>
</evidence>
<dbReference type="AlphaFoldDB" id="A0A1H9XD31"/>
<dbReference type="EMBL" id="FOGJ01000059">
    <property type="protein sequence ID" value="SES44032.1"/>
    <property type="molecule type" value="Genomic_DNA"/>
</dbReference>
<gene>
    <name evidence="1" type="ORF">SAMN04487884_1596</name>
</gene>
<proteinExistence type="predicted"/>
<name>A0A1H9XD31_BUTFI</name>
<organism evidence="1 2">
    <name type="scientific">Butyrivibrio fibrisolvens</name>
    <dbReference type="NCBI Taxonomy" id="831"/>
    <lineage>
        <taxon>Bacteria</taxon>
        <taxon>Bacillati</taxon>
        <taxon>Bacillota</taxon>
        <taxon>Clostridia</taxon>
        <taxon>Lachnospirales</taxon>
        <taxon>Lachnospiraceae</taxon>
        <taxon>Butyrivibrio</taxon>
    </lineage>
</organism>
<sequence length="179" mass="21087">MNIEHIISDFMKHIIAGKIEVYNEFSLQHELGIFLRARLTDYKVQFERNTKFFGISGTVKHEIDIAIFNDNERYAIELKYPLNGQYPEQMFSFVKDIRFMEELKQAGFSSTYCLALVQDRNFFSGTKQDGIYSYFRGNKPIHGIITKPTGHKDEQIQIEGNYCVEWKIEKYTAYYLCCL</sequence>
<accession>A0A1H9XD31</accession>